<dbReference type="CDD" id="cd06587">
    <property type="entry name" value="VOC"/>
    <property type="match status" value="1"/>
</dbReference>
<evidence type="ECO:0000259" key="1">
    <source>
        <dbReference type="PROSITE" id="PS51819"/>
    </source>
</evidence>
<gene>
    <name evidence="2" type="ORF">ACFOMD_10575</name>
</gene>
<dbReference type="PANTHER" id="PTHR21366">
    <property type="entry name" value="GLYOXALASE FAMILY PROTEIN"/>
    <property type="match status" value="1"/>
</dbReference>
<name>A0ABV7XCN7_9SPHN</name>
<sequence length="195" mass="21737">MADTPPAVPLRGIHHNAFRCRDAAQTRWFYEEVLGLKAAAGLVIDTVPGTNAETPYMHIFFELGDGNYVAFFDSPFDADANWFDAKNSFDMHIAIEAASKDDMLAMQARINAMGVKCYGPIDHGFVESVYMYDPNGIQVEITSRTPDHAKIMAAESAHLDDVMAAWNERTRAMKEEMFGADSLRNCGSRWPVKAH</sequence>
<dbReference type="InterPro" id="IPR050383">
    <property type="entry name" value="GlyoxalaseI/FosfomycinResist"/>
</dbReference>
<feature type="domain" description="VOC" evidence="1">
    <location>
        <begin position="12"/>
        <end position="144"/>
    </location>
</feature>
<dbReference type="InterPro" id="IPR037523">
    <property type="entry name" value="VOC_core"/>
</dbReference>
<accession>A0ABV7XCN7</accession>
<dbReference type="EMBL" id="JBHRXV010000009">
    <property type="protein sequence ID" value="MFC3713019.1"/>
    <property type="molecule type" value="Genomic_DNA"/>
</dbReference>
<dbReference type="PROSITE" id="PS51819">
    <property type="entry name" value="VOC"/>
    <property type="match status" value="1"/>
</dbReference>
<dbReference type="InterPro" id="IPR029068">
    <property type="entry name" value="Glyas_Bleomycin-R_OHBP_Dase"/>
</dbReference>
<reference evidence="3" key="1">
    <citation type="journal article" date="2019" name="Int. J. Syst. Evol. Microbiol.">
        <title>The Global Catalogue of Microorganisms (GCM) 10K type strain sequencing project: providing services to taxonomists for standard genome sequencing and annotation.</title>
        <authorList>
            <consortium name="The Broad Institute Genomics Platform"/>
            <consortium name="The Broad Institute Genome Sequencing Center for Infectious Disease"/>
            <person name="Wu L."/>
            <person name="Ma J."/>
        </authorList>
    </citation>
    <scope>NUCLEOTIDE SEQUENCE [LARGE SCALE GENOMIC DNA]</scope>
    <source>
        <strain evidence="3">KCTC 42644</strain>
    </source>
</reference>
<protein>
    <submittedName>
        <fullName evidence="2">VOC family protein</fullName>
    </submittedName>
</protein>
<dbReference type="Gene3D" id="3.10.180.10">
    <property type="entry name" value="2,3-Dihydroxybiphenyl 1,2-Dioxygenase, domain 1"/>
    <property type="match status" value="1"/>
</dbReference>
<keyword evidence="3" id="KW-1185">Reference proteome</keyword>
<evidence type="ECO:0000313" key="3">
    <source>
        <dbReference type="Proteomes" id="UP001595615"/>
    </source>
</evidence>
<comment type="caution">
    <text evidence="2">The sequence shown here is derived from an EMBL/GenBank/DDBJ whole genome shotgun (WGS) entry which is preliminary data.</text>
</comment>
<proteinExistence type="predicted"/>
<dbReference type="Pfam" id="PF00903">
    <property type="entry name" value="Glyoxalase"/>
    <property type="match status" value="1"/>
</dbReference>
<dbReference type="RefSeq" id="WP_380861027.1">
    <property type="nucleotide sequence ID" value="NZ_JBHRXV010000009.1"/>
</dbReference>
<dbReference type="SUPFAM" id="SSF54593">
    <property type="entry name" value="Glyoxalase/Bleomycin resistance protein/Dihydroxybiphenyl dioxygenase"/>
    <property type="match status" value="1"/>
</dbReference>
<dbReference type="Proteomes" id="UP001595615">
    <property type="component" value="Unassembled WGS sequence"/>
</dbReference>
<evidence type="ECO:0000313" key="2">
    <source>
        <dbReference type="EMBL" id="MFC3713019.1"/>
    </source>
</evidence>
<organism evidence="2 3">
    <name type="scientific">Sphingoaurantiacus capsulatus</name>
    <dbReference type="NCBI Taxonomy" id="1771310"/>
    <lineage>
        <taxon>Bacteria</taxon>
        <taxon>Pseudomonadati</taxon>
        <taxon>Pseudomonadota</taxon>
        <taxon>Alphaproteobacteria</taxon>
        <taxon>Sphingomonadales</taxon>
        <taxon>Sphingosinicellaceae</taxon>
        <taxon>Sphingoaurantiacus</taxon>
    </lineage>
</organism>
<dbReference type="PANTHER" id="PTHR21366:SF31">
    <property type="entry name" value="METALLOTHIOL TRANSFERASE FOSB"/>
    <property type="match status" value="1"/>
</dbReference>
<dbReference type="InterPro" id="IPR004360">
    <property type="entry name" value="Glyas_Fos-R_dOase_dom"/>
</dbReference>